<feature type="transmembrane region" description="Helical" evidence="5">
    <location>
        <begin position="37"/>
        <end position="65"/>
    </location>
</feature>
<dbReference type="InterPro" id="IPR038665">
    <property type="entry name" value="Voltage-dep_anion_channel_sf"/>
</dbReference>
<name>B8FY75_DESHD</name>
<dbReference type="Pfam" id="PF03595">
    <property type="entry name" value="SLAC1"/>
    <property type="match status" value="1"/>
</dbReference>
<evidence type="ECO:0000256" key="5">
    <source>
        <dbReference type="SAM" id="Phobius"/>
    </source>
</evidence>
<evidence type="ECO:0000256" key="2">
    <source>
        <dbReference type="ARBA" id="ARBA00022692"/>
    </source>
</evidence>
<evidence type="ECO:0000256" key="4">
    <source>
        <dbReference type="ARBA" id="ARBA00023136"/>
    </source>
</evidence>
<dbReference type="InterPro" id="IPR004695">
    <property type="entry name" value="SLAC1/Mae1/Ssu1/TehA"/>
</dbReference>
<accession>B8FY75</accession>
<evidence type="ECO:0000256" key="3">
    <source>
        <dbReference type="ARBA" id="ARBA00022989"/>
    </source>
</evidence>
<dbReference type="HOGENOM" id="CLU_1281472_0_0_9"/>
<dbReference type="GO" id="GO:0016020">
    <property type="term" value="C:membrane"/>
    <property type="evidence" value="ECO:0007669"/>
    <property type="project" value="UniProtKB-SubCell"/>
</dbReference>
<dbReference type="Proteomes" id="UP000007726">
    <property type="component" value="Chromosome"/>
</dbReference>
<dbReference type="AlphaFoldDB" id="B8FY75"/>
<keyword evidence="2 5" id="KW-0812">Transmembrane</keyword>
<feature type="transmembrane region" description="Helical" evidence="5">
    <location>
        <begin position="175"/>
        <end position="196"/>
    </location>
</feature>
<dbReference type="EMBL" id="CP001336">
    <property type="protein sequence ID" value="ACL18962.1"/>
    <property type="molecule type" value="Genomic_DNA"/>
</dbReference>
<keyword evidence="4 5" id="KW-0472">Membrane</keyword>
<gene>
    <name evidence="6" type="ordered locus">Dhaf_0899</name>
</gene>
<comment type="subcellular location">
    <subcellularLocation>
        <location evidence="1">Membrane</location>
        <topology evidence="1">Multi-pass membrane protein</topology>
    </subcellularLocation>
</comment>
<dbReference type="Gene3D" id="1.50.10.150">
    <property type="entry name" value="Voltage-dependent anion channel"/>
    <property type="match status" value="1"/>
</dbReference>
<evidence type="ECO:0000313" key="6">
    <source>
        <dbReference type="EMBL" id="ACL18962.1"/>
    </source>
</evidence>
<protein>
    <submittedName>
        <fullName evidence="6">Uncharacterized protein</fullName>
    </submittedName>
</protein>
<dbReference type="KEGG" id="dhd:Dhaf_0899"/>
<proteinExistence type="predicted"/>
<feature type="transmembrane region" description="Helical" evidence="5">
    <location>
        <begin position="150"/>
        <end position="169"/>
    </location>
</feature>
<feature type="transmembrane region" description="Helical" evidence="5">
    <location>
        <begin position="77"/>
        <end position="100"/>
    </location>
</feature>
<organism evidence="6 7">
    <name type="scientific">Desulfitobacterium hafniense (strain DSM 10664 / DCB-2)</name>
    <dbReference type="NCBI Taxonomy" id="272564"/>
    <lineage>
        <taxon>Bacteria</taxon>
        <taxon>Bacillati</taxon>
        <taxon>Bacillota</taxon>
        <taxon>Clostridia</taxon>
        <taxon>Eubacteriales</taxon>
        <taxon>Desulfitobacteriaceae</taxon>
        <taxon>Desulfitobacterium</taxon>
    </lineage>
</organism>
<sequence length="215" mass="24807">MNKESRRTWFLVPMLYMSVQLIGNACLTRAIVLNLKWIWLLLGINILLFIVGLLWFHLISVLVVIRIAQRSLTFTEINIFFVFILGAVGVTICTILDLAQSLFFMGLLDSAQPLKLLTCFFWGFGVWIVGFTFIRWCYQNQKKMPIGAEWGIYIFSFQVYTVACHKMAAEFFSPLTSGVSSLVTILLIVLWCCFLGEIGQRYFLHKLFCDKTKEK</sequence>
<evidence type="ECO:0000256" key="1">
    <source>
        <dbReference type="ARBA" id="ARBA00004141"/>
    </source>
</evidence>
<feature type="transmembrane region" description="Helical" evidence="5">
    <location>
        <begin position="9"/>
        <end position="31"/>
    </location>
</feature>
<evidence type="ECO:0000313" key="7">
    <source>
        <dbReference type="Proteomes" id="UP000007726"/>
    </source>
</evidence>
<reference evidence="6 7" key="1">
    <citation type="journal article" date="2012" name="BMC Microbiol.">
        <title>Genome sequence of Desulfitobacterium hafniense DCB-2, a Gram-positive anaerobe capable of dehalogenation and metal reduction.</title>
        <authorList>
            <person name="Kim S.H."/>
            <person name="Harzman C."/>
            <person name="Davis J.K."/>
            <person name="Hutcheson R."/>
            <person name="Broderick J.B."/>
            <person name="Marsh T.L."/>
            <person name="Tiedje J.M."/>
        </authorList>
    </citation>
    <scope>NUCLEOTIDE SEQUENCE [LARGE SCALE GENOMIC DNA]</scope>
    <source>
        <strain evidence="7">DSM 10664 / DCB-2</strain>
    </source>
</reference>
<keyword evidence="3 5" id="KW-1133">Transmembrane helix</keyword>
<dbReference type="GO" id="GO:0055085">
    <property type="term" value="P:transmembrane transport"/>
    <property type="evidence" value="ECO:0007669"/>
    <property type="project" value="InterPro"/>
</dbReference>
<feature type="transmembrane region" description="Helical" evidence="5">
    <location>
        <begin position="120"/>
        <end position="138"/>
    </location>
</feature>